<dbReference type="Proteomes" id="UP001229421">
    <property type="component" value="Unassembled WGS sequence"/>
</dbReference>
<keyword evidence="1" id="KW-0472">Membrane</keyword>
<dbReference type="EMBL" id="JAUHHV010000002">
    <property type="protein sequence ID" value="KAK1431340.1"/>
    <property type="molecule type" value="Genomic_DNA"/>
</dbReference>
<accession>A0AAD8NX16</accession>
<evidence type="ECO:0000313" key="2">
    <source>
        <dbReference type="EMBL" id="KAK1431340.1"/>
    </source>
</evidence>
<keyword evidence="3" id="KW-1185">Reference proteome</keyword>
<reference evidence="2" key="1">
    <citation type="journal article" date="2023" name="bioRxiv">
        <title>Improved chromosome-level genome assembly for marigold (Tagetes erecta).</title>
        <authorList>
            <person name="Jiang F."/>
            <person name="Yuan L."/>
            <person name="Wang S."/>
            <person name="Wang H."/>
            <person name="Xu D."/>
            <person name="Wang A."/>
            <person name="Fan W."/>
        </authorList>
    </citation>
    <scope>NUCLEOTIDE SEQUENCE</scope>
    <source>
        <strain evidence="2">WSJ</strain>
        <tissue evidence="2">Leaf</tissue>
    </source>
</reference>
<protein>
    <submittedName>
        <fullName evidence="2">Uncharacterized protein</fullName>
    </submittedName>
</protein>
<dbReference type="PANTHER" id="PTHR34064">
    <property type="entry name" value="OS04G0672300 PROTEIN"/>
    <property type="match status" value="1"/>
</dbReference>
<name>A0AAD8NX16_TARER</name>
<dbReference type="PANTHER" id="PTHR34064:SF5">
    <property type="entry name" value="PROTEIN, PUTATIVE-RELATED"/>
    <property type="match status" value="1"/>
</dbReference>
<proteinExistence type="predicted"/>
<sequence>MAVNNSTQEDCDSFSAVDLADEGDTVPQCELPATLSKSMNVYVPVEGQLSRDDQMDSQMYIKKMAESAADYSKCSEKYVDIEKGKSGTPGINEESICNSKNEEGQMKSLQKQTSFEVGDKYMQFMMNHSLILPKFCTRGEKVVEGPRMRKHKRTASFNSRKVALMFSVLSSLGTMILIYLTLRVKQMTDASIHSE</sequence>
<feature type="transmembrane region" description="Helical" evidence="1">
    <location>
        <begin position="162"/>
        <end position="182"/>
    </location>
</feature>
<comment type="caution">
    <text evidence="2">The sequence shown here is derived from an EMBL/GenBank/DDBJ whole genome shotgun (WGS) entry which is preliminary data.</text>
</comment>
<keyword evidence="1" id="KW-0812">Transmembrane</keyword>
<organism evidence="2 3">
    <name type="scientific">Tagetes erecta</name>
    <name type="common">African marigold</name>
    <dbReference type="NCBI Taxonomy" id="13708"/>
    <lineage>
        <taxon>Eukaryota</taxon>
        <taxon>Viridiplantae</taxon>
        <taxon>Streptophyta</taxon>
        <taxon>Embryophyta</taxon>
        <taxon>Tracheophyta</taxon>
        <taxon>Spermatophyta</taxon>
        <taxon>Magnoliopsida</taxon>
        <taxon>eudicotyledons</taxon>
        <taxon>Gunneridae</taxon>
        <taxon>Pentapetalae</taxon>
        <taxon>asterids</taxon>
        <taxon>campanulids</taxon>
        <taxon>Asterales</taxon>
        <taxon>Asteraceae</taxon>
        <taxon>Asteroideae</taxon>
        <taxon>Heliantheae alliance</taxon>
        <taxon>Tageteae</taxon>
        <taxon>Tagetes</taxon>
    </lineage>
</organism>
<gene>
    <name evidence="2" type="ORF">QVD17_07797</name>
</gene>
<dbReference type="AlphaFoldDB" id="A0AAD8NX16"/>
<evidence type="ECO:0000313" key="3">
    <source>
        <dbReference type="Proteomes" id="UP001229421"/>
    </source>
</evidence>
<keyword evidence="1" id="KW-1133">Transmembrane helix</keyword>
<evidence type="ECO:0000256" key="1">
    <source>
        <dbReference type="SAM" id="Phobius"/>
    </source>
</evidence>